<dbReference type="InterPro" id="IPR033464">
    <property type="entry name" value="CSN8_PSD8_EIF3K"/>
</dbReference>
<comment type="subunit">
    <text evidence="4">Component of the eukaryotic translation initiation factor 3 (eIF-3) complex.</text>
</comment>
<dbReference type="InterPro" id="IPR016024">
    <property type="entry name" value="ARM-type_fold"/>
</dbReference>
<keyword evidence="6" id="KW-1185">Reference proteome</keyword>
<reference evidence="7" key="1">
    <citation type="submission" date="2022-11" db="UniProtKB">
        <authorList>
            <consortium name="WormBaseParasite"/>
        </authorList>
    </citation>
    <scope>IDENTIFICATION</scope>
</reference>
<dbReference type="Gene3D" id="1.25.40.250">
    <property type="entry name" value="ARM repeat, domain 1"/>
    <property type="match status" value="1"/>
</dbReference>
<dbReference type="Gene3D" id="1.10.10.10">
    <property type="entry name" value="Winged helix-like DNA-binding domain superfamily/Winged helix DNA-binding domain"/>
    <property type="match status" value="1"/>
</dbReference>
<proteinExistence type="inferred from homology"/>
<dbReference type="GO" id="GO:0033290">
    <property type="term" value="C:eukaryotic 48S preinitiation complex"/>
    <property type="evidence" value="ECO:0007669"/>
    <property type="project" value="UniProtKB-UniRule"/>
</dbReference>
<keyword evidence="3 4" id="KW-0648">Protein biosynthesis</keyword>
<dbReference type="AlphaFoldDB" id="A0A915JNY4"/>
<dbReference type="PANTHER" id="PTHR13022">
    <property type="entry name" value="EUKARYOTIC TRANSLATION INITIATION FACTOR 3 SUBUNIT 11"/>
    <property type="match status" value="1"/>
</dbReference>
<accession>A0A915JNY4</accession>
<feature type="domain" description="PCI" evidence="5">
    <location>
        <begin position="47"/>
        <end position="210"/>
    </location>
</feature>
<evidence type="ECO:0000313" key="6">
    <source>
        <dbReference type="Proteomes" id="UP000887565"/>
    </source>
</evidence>
<dbReference type="InterPro" id="IPR036388">
    <property type="entry name" value="WH-like_DNA-bd_sf"/>
</dbReference>
<dbReference type="InterPro" id="IPR016020">
    <property type="entry name" value="Transl_init_fac_sub12_N_euk"/>
</dbReference>
<dbReference type="InterPro" id="IPR009374">
    <property type="entry name" value="eIF3k"/>
</dbReference>
<comment type="subcellular location">
    <subcellularLocation>
        <location evidence="4">Cytoplasm</location>
    </subcellularLocation>
</comment>
<dbReference type="FunFam" id="1.10.10.10:FF:000212">
    <property type="entry name" value="Eukaryotic translation initiation factor 3 subunit K"/>
    <property type="match status" value="1"/>
</dbReference>
<dbReference type="SUPFAM" id="SSF46785">
    <property type="entry name" value="Winged helix' DNA-binding domain"/>
    <property type="match status" value="1"/>
</dbReference>
<protein>
    <recommendedName>
        <fullName evidence="4">Eukaryotic translation initiation factor 3 subunit K</fullName>
        <shortName evidence="4">eIF3k</shortName>
    </recommendedName>
    <alternativeName>
        <fullName evidence="4">eIF-3 p25</fullName>
    </alternativeName>
</protein>
<dbReference type="PROSITE" id="PS50250">
    <property type="entry name" value="PCI"/>
    <property type="match status" value="1"/>
</dbReference>
<dbReference type="PANTHER" id="PTHR13022:SF0">
    <property type="entry name" value="EUKARYOTIC TRANSLATION INITIATION FACTOR 3 SUBUNIT K"/>
    <property type="match status" value="1"/>
</dbReference>
<dbReference type="GO" id="GO:0003743">
    <property type="term" value="F:translation initiation factor activity"/>
    <property type="evidence" value="ECO:0007669"/>
    <property type="project" value="UniProtKB-UniRule"/>
</dbReference>
<dbReference type="OMA" id="WKHQGQG"/>
<dbReference type="Pfam" id="PF10075">
    <property type="entry name" value="CSN8_PSD8_EIF3K"/>
    <property type="match status" value="1"/>
</dbReference>
<dbReference type="GO" id="GO:0003723">
    <property type="term" value="F:RNA binding"/>
    <property type="evidence" value="ECO:0007669"/>
    <property type="project" value="UniProtKB-UniRule"/>
</dbReference>
<evidence type="ECO:0000259" key="5">
    <source>
        <dbReference type="PROSITE" id="PS50250"/>
    </source>
</evidence>
<evidence type="ECO:0000256" key="2">
    <source>
        <dbReference type="ARBA" id="ARBA00022540"/>
    </source>
</evidence>
<dbReference type="InterPro" id="IPR036390">
    <property type="entry name" value="WH_DNA-bd_sf"/>
</dbReference>
<comment type="function">
    <text evidence="4">Component of the eukaryotic translation initiation factor 3 (eIF-3) complex, which is involved in protein synthesis of a specialized repertoire of mRNAs and, together with other initiation factors, stimulates binding of mRNA and methionyl-tRNAi to the 40S ribosome. The eIF-3 complex specifically targets and initiates translation of a subset of mRNAs involved in cell proliferation.</text>
</comment>
<dbReference type="HAMAP" id="MF_03010">
    <property type="entry name" value="eIF3k"/>
    <property type="match status" value="1"/>
</dbReference>
<name>A0A915JNY4_ROMCU</name>
<evidence type="ECO:0000256" key="4">
    <source>
        <dbReference type="HAMAP-Rule" id="MF_03010"/>
    </source>
</evidence>
<keyword evidence="2 4" id="KW-0396">Initiation factor</keyword>
<evidence type="ECO:0000256" key="1">
    <source>
        <dbReference type="ARBA" id="ARBA00022490"/>
    </source>
</evidence>
<evidence type="ECO:0000313" key="7">
    <source>
        <dbReference type="WBParaSite" id="nRc.2.0.1.t27915-RA"/>
    </source>
</evidence>
<dbReference type="GO" id="GO:0005852">
    <property type="term" value="C:eukaryotic translation initiation factor 3 complex"/>
    <property type="evidence" value="ECO:0007669"/>
    <property type="project" value="UniProtKB-UniRule"/>
</dbReference>
<dbReference type="GO" id="GO:0043022">
    <property type="term" value="F:ribosome binding"/>
    <property type="evidence" value="ECO:0007669"/>
    <property type="project" value="InterPro"/>
</dbReference>
<organism evidence="6 7">
    <name type="scientific">Romanomermis culicivorax</name>
    <name type="common">Nematode worm</name>
    <dbReference type="NCBI Taxonomy" id="13658"/>
    <lineage>
        <taxon>Eukaryota</taxon>
        <taxon>Metazoa</taxon>
        <taxon>Ecdysozoa</taxon>
        <taxon>Nematoda</taxon>
        <taxon>Enoplea</taxon>
        <taxon>Dorylaimia</taxon>
        <taxon>Mermithida</taxon>
        <taxon>Mermithoidea</taxon>
        <taxon>Mermithidae</taxon>
        <taxon>Romanomermis</taxon>
    </lineage>
</organism>
<dbReference type="GO" id="GO:0016282">
    <property type="term" value="C:eukaryotic 43S preinitiation complex"/>
    <property type="evidence" value="ECO:0007669"/>
    <property type="project" value="UniProtKB-UniRule"/>
</dbReference>
<dbReference type="Proteomes" id="UP000887565">
    <property type="component" value="Unplaced"/>
</dbReference>
<comment type="similarity">
    <text evidence="4">Belongs to the eIF-3 subunit K family.</text>
</comment>
<dbReference type="WBParaSite" id="nRc.2.0.1.t27915-RA">
    <property type="protein sequence ID" value="nRc.2.0.1.t27915-RA"/>
    <property type="gene ID" value="nRc.2.0.1.g27915"/>
</dbReference>
<dbReference type="GO" id="GO:0001732">
    <property type="term" value="P:formation of cytoplasmic translation initiation complex"/>
    <property type="evidence" value="ECO:0007669"/>
    <property type="project" value="UniProtKB-UniRule"/>
</dbReference>
<evidence type="ECO:0000256" key="3">
    <source>
        <dbReference type="ARBA" id="ARBA00022917"/>
    </source>
</evidence>
<sequence>MAAHDNCSFDEIKEILVSQWGGVNRYNPQTLNLLESCLNAQLDENEYDLEVNLTILKLYQLNGNLYNKEVASRILLKCLMALPKPDIILAKSLIDQVHMSEDPVKLVLELSDLLEGCNFGKVWELLNTHKNLIDGIEGFVESIRDFICHVINITYQNISFQMLKLLLGGLSDEEVLQICLVQNWQVAKNGDMVHVYNHEATVKSRNIEEKIDFSNVQDILRSVA</sequence>
<dbReference type="InterPro" id="IPR000717">
    <property type="entry name" value="PCI_dom"/>
</dbReference>
<keyword evidence="1 4" id="KW-0963">Cytoplasm</keyword>
<dbReference type="GO" id="GO:0006446">
    <property type="term" value="P:regulation of translational initiation"/>
    <property type="evidence" value="ECO:0007669"/>
    <property type="project" value="InterPro"/>
</dbReference>
<dbReference type="SUPFAM" id="SSF48371">
    <property type="entry name" value="ARM repeat"/>
    <property type="match status" value="1"/>
</dbReference>